<dbReference type="AlphaFoldDB" id="A0LGM9"/>
<name>A0LGM9_SYNFM</name>
<dbReference type="Gene3D" id="3.40.50.300">
    <property type="entry name" value="P-loop containing nucleotide triphosphate hydrolases"/>
    <property type="match status" value="1"/>
</dbReference>
<keyword evidence="1" id="KW-0472">Membrane</keyword>
<proteinExistence type="predicted"/>
<dbReference type="PANTHER" id="PTHR35894">
    <property type="entry name" value="GENERAL SECRETION PATHWAY PROTEIN A-RELATED"/>
    <property type="match status" value="1"/>
</dbReference>
<dbReference type="InterPro" id="IPR027417">
    <property type="entry name" value="P-loop_NTPase"/>
</dbReference>
<dbReference type="InterPro" id="IPR052026">
    <property type="entry name" value="ExeA_AAA_ATPase_DNA-bind"/>
</dbReference>
<keyword evidence="4" id="KW-1185">Reference proteome</keyword>
<keyword evidence="1" id="KW-0812">Transmembrane</keyword>
<dbReference type="InParanoid" id="A0LGM9"/>
<dbReference type="HOGENOM" id="CLU_024125_3_0_7"/>
<dbReference type="SMART" id="SM00382">
    <property type="entry name" value="AAA"/>
    <property type="match status" value="1"/>
</dbReference>
<dbReference type="GO" id="GO:0016887">
    <property type="term" value="F:ATP hydrolysis activity"/>
    <property type="evidence" value="ECO:0007669"/>
    <property type="project" value="InterPro"/>
</dbReference>
<dbReference type="RefSeq" id="WP_011697752.1">
    <property type="nucleotide sequence ID" value="NC_008554.1"/>
</dbReference>
<dbReference type="PANTHER" id="PTHR35894:SF1">
    <property type="entry name" value="PHOSPHORIBULOKINASE _ URIDINE KINASE FAMILY"/>
    <property type="match status" value="1"/>
</dbReference>
<evidence type="ECO:0000256" key="1">
    <source>
        <dbReference type="SAM" id="Phobius"/>
    </source>
</evidence>
<organism evidence="3 4">
    <name type="scientific">Syntrophobacter fumaroxidans (strain DSM 10017 / MPOB)</name>
    <dbReference type="NCBI Taxonomy" id="335543"/>
    <lineage>
        <taxon>Bacteria</taxon>
        <taxon>Pseudomonadati</taxon>
        <taxon>Thermodesulfobacteriota</taxon>
        <taxon>Syntrophobacteria</taxon>
        <taxon>Syntrophobacterales</taxon>
        <taxon>Syntrophobacteraceae</taxon>
        <taxon>Syntrophobacter</taxon>
    </lineage>
</organism>
<sequence>MYREFYGLAEDPFALEPDPRFLYLPPAHFHVYSSMMAGINEKKGLIVVTGEVGTGKTLFIHALLKDLGGGVKTAFVFHPGLSLKDLLKEILLQLDVPVGEKEQSLAFFVSTFREYLNQRLARHEIVAVVIDEAQNLDEETLKGLGRFCDADTPAGSVLQVLLVGHPELDAKLGSEHLRPLKQRIEVHCRIPTLDRQEGRAYMEHRLKVAGQRFSGTFTPDAAVRIREFAHGVPRVINLVCDRALRIGFHRRSPVVDAKIAGLAIKELDYLRPASAGPLRRILSPGRTALRIYRIIMLLLSLALFVFSMRKLLAVLLHR</sequence>
<evidence type="ECO:0000313" key="4">
    <source>
        <dbReference type="Proteomes" id="UP000001784"/>
    </source>
</evidence>
<dbReference type="EMBL" id="CP000478">
    <property type="protein sequence ID" value="ABK16581.1"/>
    <property type="molecule type" value="Genomic_DNA"/>
</dbReference>
<protein>
    <submittedName>
        <fullName evidence="3">AAA ATPase</fullName>
    </submittedName>
</protein>
<dbReference type="Pfam" id="PF13401">
    <property type="entry name" value="AAA_22"/>
    <property type="match status" value="1"/>
</dbReference>
<dbReference type="Proteomes" id="UP000001784">
    <property type="component" value="Chromosome"/>
</dbReference>
<feature type="transmembrane region" description="Helical" evidence="1">
    <location>
        <begin position="291"/>
        <end position="312"/>
    </location>
</feature>
<dbReference type="STRING" id="335543.Sfum_0884"/>
<reference evidence="3 4" key="1">
    <citation type="submission" date="2006-10" db="EMBL/GenBank/DDBJ databases">
        <title>Complete sequence of Syntrophobacter fumaroxidans MPOB.</title>
        <authorList>
            <consortium name="US DOE Joint Genome Institute"/>
            <person name="Copeland A."/>
            <person name="Lucas S."/>
            <person name="Lapidus A."/>
            <person name="Barry K."/>
            <person name="Detter J.C."/>
            <person name="Glavina del Rio T."/>
            <person name="Hammon N."/>
            <person name="Israni S."/>
            <person name="Pitluck S."/>
            <person name="Goltsman E.G."/>
            <person name="Martinez M."/>
            <person name="Schmutz J."/>
            <person name="Larimer F."/>
            <person name="Land M."/>
            <person name="Hauser L."/>
            <person name="Kyrpides N."/>
            <person name="Kim E."/>
            <person name="Boone D.R."/>
            <person name="Brockman F."/>
            <person name="Culley D."/>
            <person name="Ferry J."/>
            <person name="Gunsalus R."/>
            <person name="McInerney M.J."/>
            <person name="Morrison M."/>
            <person name="Plugge C."/>
            <person name="Rohlin L."/>
            <person name="Scholten J."/>
            <person name="Sieber J."/>
            <person name="Stams A.J.M."/>
            <person name="Worm P."/>
            <person name="Henstra A.M."/>
            <person name="Richardson P."/>
        </authorList>
    </citation>
    <scope>NUCLEOTIDE SEQUENCE [LARGE SCALE GENOMIC DNA]</scope>
    <source>
        <strain evidence="4">DSM 10017 / MPOB</strain>
    </source>
</reference>
<gene>
    <name evidence="3" type="ordered locus">Sfum_0884</name>
</gene>
<keyword evidence="1" id="KW-1133">Transmembrane helix</keyword>
<evidence type="ECO:0000259" key="2">
    <source>
        <dbReference type="SMART" id="SM00382"/>
    </source>
</evidence>
<dbReference type="KEGG" id="sfu:Sfum_0884"/>
<dbReference type="InterPro" id="IPR049945">
    <property type="entry name" value="AAA_22"/>
</dbReference>
<dbReference type="eggNOG" id="COG3267">
    <property type="taxonomic scope" value="Bacteria"/>
</dbReference>
<dbReference type="InterPro" id="IPR003593">
    <property type="entry name" value="AAA+_ATPase"/>
</dbReference>
<accession>A0LGM9</accession>
<feature type="domain" description="AAA+ ATPase" evidence="2">
    <location>
        <begin position="42"/>
        <end position="191"/>
    </location>
</feature>
<dbReference type="OrthoDB" id="9779230at2"/>
<dbReference type="SUPFAM" id="SSF52540">
    <property type="entry name" value="P-loop containing nucleoside triphosphate hydrolases"/>
    <property type="match status" value="1"/>
</dbReference>
<evidence type="ECO:0000313" key="3">
    <source>
        <dbReference type="EMBL" id="ABK16581.1"/>
    </source>
</evidence>